<reference evidence="2" key="1">
    <citation type="submission" date="2020-06" db="EMBL/GenBank/DDBJ databases">
        <authorList>
            <person name="Maeda T."/>
            <person name="Yamaguchi K."/>
            <person name="Akita A."/>
            <person name="Matsumoto M."/>
            <person name="Shigenobu S."/>
        </authorList>
    </citation>
    <scope>NUCLEOTIDE SEQUENCE</scope>
</reference>
<keyword evidence="3" id="KW-1185">Reference proteome</keyword>
<evidence type="ECO:0000313" key="1">
    <source>
        <dbReference type="EMBL" id="GFO24629.1"/>
    </source>
</evidence>
<dbReference type="Proteomes" id="UP000735302">
    <property type="component" value="Unassembled WGS sequence"/>
</dbReference>
<name>A0AAV4DPS0_9GAST</name>
<reference evidence="2 3" key="2">
    <citation type="journal article" date="2021" name="Elife">
        <title>Chloroplast acquisition without the gene transfer in kleptoplastic sea slugs, Plakobranchus ocellatus.</title>
        <authorList>
            <person name="Maeda T."/>
            <person name="Takahashi S."/>
            <person name="Yoshida T."/>
            <person name="Shimamura S."/>
            <person name="Takaki Y."/>
            <person name="Nagai Y."/>
            <person name="Toyoda A."/>
            <person name="Suzuki Y."/>
            <person name="Arimoto A."/>
            <person name="Ishii H."/>
            <person name="Satoh N."/>
            <person name="Nishiyama T."/>
            <person name="Hasebe M."/>
            <person name="Maruyama T."/>
            <person name="Minagawa J."/>
            <person name="Obokata J."/>
            <person name="Shigenobu S."/>
        </authorList>
    </citation>
    <scope>NUCLEOTIDE SEQUENCE [LARGE SCALE GENOMIC DNA]</scope>
</reference>
<comment type="caution">
    <text evidence="2">The sequence shown here is derived from an EMBL/GenBank/DDBJ whole genome shotgun (WGS) entry which is preliminary data.</text>
</comment>
<evidence type="ECO:0000313" key="3">
    <source>
        <dbReference type="Proteomes" id="UP000735302"/>
    </source>
</evidence>
<protein>
    <submittedName>
        <fullName evidence="2">Uncharacterized protein</fullName>
    </submittedName>
</protein>
<dbReference type="EMBL" id="BLXT01008117">
    <property type="protein sequence ID" value="GFO45950.1"/>
    <property type="molecule type" value="Genomic_DNA"/>
</dbReference>
<dbReference type="AlphaFoldDB" id="A0AAV4DPS0"/>
<dbReference type="EMBL" id="BLXT01005617">
    <property type="protein sequence ID" value="GFO24629.1"/>
    <property type="molecule type" value="Genomic_DNA"/>
</dbReference>
<accession>A0AAV4DPS0</accession>
<gene>
    <name evidence="1" type="ORF">PoB_005113400</name>
    <name evidence="2" type="ORF">PoB_007245500</name>
</gene>
<evidence type="ECO:0000313" key="2">
    <source>
        <dbReference type="EMBL" id="GFO45950.1"/>
    </source>
</evidence>
<organism evidence="2 3">
    <name type="scientific">Plakobranchus ocellatus</name>
    <dbReference type="NCBI Taxonomy" id="259542"/>
    <lineage>
        <taxon>Eukaryota</taxon>
        <taxon>Metazoa</taxon>
        <taxon>Spiralia</taxon>
        <taxon>Lophotrochozoa</taxon>
        <taxon>Mollusca</taxon>
        <taxon>Gastropoda</taxon>
        <taxon>Heterobranchia</taxon>
        <taxon>Euthyneura</taxon>
        <taxon>Panpulmonata</taxon>
        <taxon>Sacoglossa</taxon>
        <taxon>Placobranchoidea</taxon>
        <taxon>Plakobranchidae</taxon>
        <taxon>Plakobranchus</taxon>
    </lineage>
</organism>
<sequence length="100" mass="11390">MHMWNENEAGRGSSEVCSALKKTLLARKRSEYPTLFSDGCCGQNKNKTMLFFLQSLIEQGIYKSISGAPPKIYYTPRHQGSQAERFEMLEPKRNPTTICL</sequence>
<proteinExistence type="predicted"/>